<dbReference type="AlphaFoldDB" id="A0A212LZY7"/>
<protein>
    <submittedName>
        <fullName evidence="1">Uncharacterized protein</fullName>
    </submittedName>
</protein>
<dbReference type="EMBL" id="FMJE01000007">
    <property type="protein sequence ID" value="SCM83154.1"/>
    <property type="molecule type" value="Genomic_DNA"/>
</dbReference>
<reference evidence="1" key="1">
    <citation type="submission" date="2016-08" db="EMBL/GenBank/DDBJ databases">
        <authorList>
            <person name="Seilhamer J.J."/>
        </authorList>
    </citation>
    <scope>NUCLEOTIDE SEQUENCE</scope>
    <source>
        <strain evidence="1">86</strain>
    </source>
</reference>
<evidence type="ECO:0000313" key="1">
    <source>
        <dbReference type="EMBL" id="SCM83154.1"/>
    </source>
</evidence>
<organism evidence="1">
    <name type="scientific">uncultured Sporomusa sp</name>
    <dbReference type="NCBI Taxonomy" id="307249"/>
    <lineage>
        <taxon>Bacteria</taxon>
        <taxon>Bacillati</taxon>
        <taxon>Bacillota</taxon>
        <taxon>Negativicutes</taxon>
        <taxon>Selenomonadales</taxon>
        <taxon>Sporomusaceae</taxon>
        <taxon>Sporomusa</taxon>
        <taxon>environmental samples</taxon>
    </lineage>
</organism>
<sequence>MFVAHTAYSAASQGIHYFNTSNVFVAPYVFRGYDIRQDGFQYI</sequence>
<proteinExistence type="predicted"/>
<name>A0A212LZY7_9FIRM</name>
<gene>
    <name evidence="1" type="ORF">KL86SPO_70012</name>
</gene>
<accession>A0A212LZY7</accession>